<organism evidence="4 5">
    <name type="scientific">Falsiroseomonas algicola</name>
    <dbReference type="NCBI Taxonomy" id="2716930"/>
    <lineage>
        <taxon>Bacteria</taxon>
        <taxon>Pseudomonadati</taxon>
        <taxon>Pseudomonadota</taxon>
        <taxon>Alphaproteobacteria</taxon>
        <taxon>Acetobacterales</taxon>
        <taxon>Roseomonadaceae</taxon>
        <taxon>Falsiroseomonas</taxon>
    </lineage>
</organism>
<feature type="region of interest" description="Disordered" evidence="1">
    <location>
        <begin position="1"/>
        <end position="27"/>
    </location>
</feature>
<proteinExistence type="predicted"/>
<evidence type="ECO:0000256" key="2">
    <source>
        <dbReference type="SAM" id="Phobius"/>
    </source>
</evidence>
<dbReference type="AlphaFoldDB" id="A0A6M1LT16"/>
<evidence type="ECO:0000313" key="5">
    <source>
        <dbReference type="Proteomes" id="UP000475385"/>
    </source>
</evidence>
<name>A0A6M1LT16_9PROT</name>
<dbReference type="Proteomes" id="UP000475385">
    <property type="component" value="Unassembled WGS sequence"/>
</dbReference>
<feature type="transmembrane region" description="Helical" evidence="2">
    <location>
        <begin position="147"/>
        <end position="166"/>
    </location>
</feature>
<keyword evidence="2" id="KW-0472">Membrane</keyword>
<dbReference type="InterPro" id="IPR021994">
    <property type="entry name" value="DUF3592"/>
</dbReference>
<dbReference type="EMBL" id="JAAIKB010000016">
    <property type="protein sequence ID" value="NGM23580.1"/>
    <property type="molecule type" value="Genomic_DNA"/>
</dbReference>
<gene>
    <name evidence="4" type="ORF">G3576_26440</name>
</gene>
<evidence type="ECO:0000313" key="4">
    <source>
        <dbReference type="EMBL" id="NGM23580.1"/>
    </source>
</evidence>
<evidence type="ECO:0000256" key="1">
    <source>
        <dbReference type="SAM" id="MobiDB-lite"/>
    </source>
</evidence>
<keyword evidence="2" id="KW-0812">Transmembrane</keyword>
<dbReference type="RefSeq" id="WP_164697498.1">
    <property type="nucleotide sequence ID" value="NZ_JAAIKB010000016.1"/>
</dbReference>
<dbReference type="Pfam" id="PF12158">
    <property type="entry name" value="DUF3592"/>
    <property type="match status" value="1"/>
</dbReference>
<protein>
    <submittedName>
        <fullName evidence="4">DUF3592 domain-containing protein</fullName>
    </submittedName>
</protein>
<feature type="transmembrane region" description="Helical" evidence="2">
    <location>
        <begin position="39"/>
        <end position="55"/>
    </location>
</feature>
<feature type="domain" description="DUF3592" evidence="3">
    <location>
        <begin position="86"/>
        <end position="143"/>
    </location>
</feature>
<keyword evidence="2" id="KW-1133">Transmembrane helix</keyword>
<evidence type="ECO:0000259" key="3">
    <source>
        <dbReference type="Pfam" id="PF12158"/>
    </source>
</evidence>
<sequence>MTARPRRGQVSPAMTPDNPWTTPPERPGAWPPPFFRKRFALALLGCVLVLGLAVLDKVVTWQRTDTAIATVVPLRKPDGEPIRRGEDVPSWLILPFVTLRFETRDGQVVEAENASLRQWPSEGSRIPIRYDPRAPSRSVVQGSDWDLVVEALLIAGLAWILLPPLWRAMWGGRLRFWPLWPWR</sequence>
<accession>A0A6M1LT16</accession>
<keyword evidence="5" id="KW-1185">Reference proteome</keyword>
<comment type="caution">
    <text evidence="4">The sequence shown here is derived from an EMBL/GenBank/DDBJ whole genome shotgun (WGS) entry which is preliminary data.</text>
</comment>
<reference evidence="4 5" key="1">
    <citation type="submission" date="2020-03" db="EMBL/GenBank/DDBJ databases">
        <title>Roseomonas stagni sp. nov., isolated from pond water in Japan.</title>
        <authorList>
            <person name="Furuhata K."/>
            <person name="Miyamoto H."/>
            <person name="Goto K."/>
        </authorList>
    </citation>
    <scope>NUCLEOTIDE SEQUENCE [LARGE SCALE GENOMIC DNA]</scope>
    <source>
        <strain evidence="4 5">PeD5</strain>
    </source>
</reference>